<evidence type="ECO:0000256" key="2">
    <source>
        <dbReference type="ARBA" id="ARBA00023002"/>
    </source>
</evidence>
<dbReference type="Gene3D" id="3.40.50.720">
    <property type="entry name" value="NAD(P)-binding Rossmann-like Domain"/>
    <property type="match status" value="1"/>
</dbReference>
<reference evidence="4 5" key="1">
    <citation type="submission" date="2015-03" db="EMBL/GenBank/DDBJ databases">
        <authorList>
            <person name="Hassan Y."/>
            <person name="Lepp D."/>
            <person name="Li X.-Z."/>
            <person name="Zhou T."/>
        </authorList>
    </citation>
    <scope>NUCLEOTIDE SEQUENCE [LARGE SCALE GENOMIC DNA]</scope>
    <source>
        <strain evidence="4 5">IPL18</strain>
    </source>
</reference>
<dbReference type="EMBL" id="JZEY01000054">
    <property type="protein sequence ID" value="KKB08862.1"/>
    <property type="molecule type" value="Genomic_DNA"/>
</dbReference>
<dbReference type="SMART" id="SM00822">
    <property type="entry name" value="PKS_KR"/>
    <property type="match status" value="1"/>
</dbReference>
<protein>
    <submittedName>
        <fullName evidence="4">3-oxoacyl-ACP reductase</fullName>
    </submittedName>
</protein>
<dbReference type="AlphaFoldDB" id="A0A0F5FKW6"/>
<dbReference type="FunFam" id="3.40.50.720:FF:000084">
    <property type="entry name" value="Short-chain dehydrogenase reductase"/>
    <property type="match status" value="1"/>
</dbReference>
<keyword evidence="5" id="KW-1185">Reference proteome</keyword>
<sequence length="251" mass="26788">MAIYPDLAGKVVLITGGASGIGEAIVRAFAQQDARVGFVDIDAAAGTALAAELTASGRTVHFQSLDLRDIPALEAGIEAIREALGPINVLVNNAAHDERHPAQDVTPDYFDDRIAVNLRHQFFASQAVLPDMKAAGGGAILCMSSISWMAGFGGMPIYTASKSAIIGMVRSLARDFGPDNIRVNAITPGWIVTQRQLDLWLTPEADAERNARQSLKRRLYPDDVARLALFLASEDASALTAQNYIADGGWV</sequence>
<evidence type="ECO:0000259" key="3">
    <source>
        <dbReference type="SMART" id="SM00822"/>
    </source>
</evidence>
<dbReference type="GO" id="GO:0016491">
    <property type="term" value="F:oxidoreductase activity"/>
    <property type="evidence" value="ECO:0007669"/>
    <property type="project" value="UniProtKB-KW"/>
</dbReference>
<evidence type="ECO:0000256" key="1">
    <source>
        <dbReference type="ARBA" id="ARBA00006484"/>
    </source>
</evidence>
<dbReference type="PANTHER" id="PTHR43639:SF1">
    <property type="entry name" value="SHORT-CHAIN DEHYDROGENASE_REDUCTASE FAMILY PROTEIN"/>
    <property type="match status" value="1"/>
</dbReference>
<dbReference type="RefSeq" id="WP_046103550.1">
    <property type="nucleotide sequence ID" value="NZ_JZEY01000054.1"/>
</dbReference>
<gene>
    <name evidence="4" type="ORF">VE26_02030</name>
</gene>
<keyword evidence="2" id="KW-0560">Oxidoreductase</keyword>
<evidence type="ECO:0000313" key="4">
    <source>
        <dbReference type="EMBL" id="KKB08862.1"/>
    </source>
</evidence>
<dbReference type="PRINTS" id="PR00080">
    <property type="entry name" value="SDRFAMILY"/>
</dbReference>
<dbReference type="InterPro" id="IPR036291">
    <property type="entry name" value="NAD(P)-bd_dom_sf"/>
</dbReference>
<dbReference type="InterPro" id="IPR002347">
    <property type="entry name" value="SDR_fam"/>
</dbReference>
<dbReference type="PROSITE" id="PS00061">
    <property type="entry name" value="ADH_SHORT"/>
    <property type="match status" value="1"/>
</dbReference>
<proteinExistence type="inferred from homology"/>
<name>A0A0F5FKW6_9HYPH</name>
<dbReference type="InterPro" id="IPR020904">
    <property type="entry name" value="Sc_DH/Rdtase_CS"/>
</dbReference>
<dbReference type="STRING" id="429727.VE26_02030"/>
<dbReference type="SUPFAM" id="SSF51735">
    <property type="entry name" value="NAD(P)-binding Rossmann-fold domains"/>
    <property type="match status" value="1"/>
</dbReference>
<dbReference type="OrthoDB" id="9789398at2"/>
<dbReference type="PRINTS" id="PR00081">
    <property type="entry name" value="GDHRDH"/>
</dbReference>
<dbReference type="Pfam" id="PF13561">
    <property type="entry name" value="adh_short_C2"/>
    <property type="match status" value="1"/>
</dbReference>
<dbReference type="PANTHER" id="PTHR43639">
    <property type="entry name" value="OXIDOREDUCTASE, SHORT-CHAIN DEHYDROGENASE/REDUCTASE FAMILY (AFU_ORTHOLOGUE AFUA_5G02870)"/>
    <property type="match status" value="1"/>
</dbReference>
<feature type="domain" description="Ketoreductase" evidence="3">
    <location>
        <begin position="10"/>
        <end position="203"/>
    </location>
</feature>
<dbReference type="PATRIC" id="fig|429727.3.peg.427"/>
<dbReference type="InterPro" id="IPR057326">
    <property type="entry name" value="KR_dom"/>
</dbReference>
<evidence type="ECO:0000313" key="5">
    <source>
        <dbReference type="Proteomes" id="UP000033649"/>
    </source>
</evidence>
<comment type="caution">
    <text evidence="4">The sequence shown here is derived from an EMBL/GenBank/DDBJ whole genome shotgun (WGS) entry which is preliminary data.</text>
</comment>
<comment type="similarity">
    <text evidence="1">Belongs to the short-chain dehydrogenases/reductases (SDR) family.</text>
</comment>
<accession>A0A0F5FKW6</accession>
<dbReference type="CDD" id="cd05233">
    <property type="entry name" value="SDR_c"/>
    <property type="match status" value="1"/>
</dbReference>
<dbReference type="Proteomes" id="UP000033649">
    <property type="component" value="Unassembled WGS sequence"/>
</dbReference>
<organism evidence="4 5">
    <name type="scientific">Devosia chinhatensis</name>
    <dbReference type="NCBI Taxonomy" id="429727"/>
    <lineage>
        <taxon>Bacteria</taxon>
        <taxon>Pseudomonadati</taxon>
        <taxon>Pseudomonadota</taxon>
        <taxon>Alphaproteobacteria</taxon>
        <taxon>Hyphomicrobiales</taxon>
        <taxon>Devosiaceae</taxon>
        <taxon>Devosia</taxon>
    </lineage>
</organism>